<dbReference type="InterPro" id="IPR000073">
    <property type="entry name" value="AB_hydrolase_1"/>
</dbReference>
<dbReference type="GO" id="GO:0016787">
    <property type="term" value="F:hydrolase activity"/>
    <property type="evidence" value="ECO:0007669"/>
    <property type="project" value="UniProtKB-KW"/>
</dbReference>
<gene>
    <name evidence="4" type="ORF">FB45DRAFT_423048</name>
</gene>
<evidence type="ECO:0000259" key="3">
    <source>
        <dbReference type="Pfam" id="PF00561"/>
    </source>
</evidence>
<dbReference type="PANTHER" id="PTHR43329">
    <property type="entry name" value="EPOXIDE HYDROLASE"/>
    <property type="match status" value="1"/>
</dbReference>
<organism evidence="4 5">
    <name type="scientific">Roridomyces roridus</name>
    <dbReference type="NCBI Taxonomy" id="1738132"/>
    <lineage>
        <taxon>Eukaryota</taxon>
        <taxon>Fungi</taxon>
        <taxon>Dikarya</taxon>
        <taxon>Basidiomycota</taxon>
        <taxon>Agaricomycotina</taxon>
        <taxon>Agaricomycetes</taxon>
        <taxon>Agaricomycetidae</taxon>
        <taxon>Agaricales</taxon>
        <taxon>Marasmiineae</taxon>
        <taxon>Mycenaceae</taxon>
        <taxon>Roridomyces</taxon>
    </lineage>
</organism>
<evidence type="ECO:0000313" key="4">
    <source>
        <dbReference type="EMBL" id="KAJ7639242.1"/>
    </source>
</evidence>
<comment type="similarity">
    <text evidence="2">Belongs to the AB hydrolase superfamily. Epoxide hydrolase family.</text>
</comment>
<evidence type="ECO:0000256" key="1">
    <source>
        <dbReference type="ARBA" id="ARBA00022801"/>
    </source>
</evidence>
<comment type="caution">
    <text evidence="4">The sequence shown here is derived from an EMBL/GenBank/DDBJ whole genome shotgun (WGS) entry which is preliminary data.</text>
</comment>
<dbReference type="PRINTS" id="PR00412">
    <property type="entry name" value="EPOXHYDRLASE"/>
</dbReference>
<name>A0AAD7FVF3_9AGAR</name>
<evidence type="ECO:0000256" key="2">
    <source>
        <dbReference type="ARBA" id="ARBA00038334"/>
    </source>
</evidence>
<dbReference type="Pfam" id="PF00561">
    <property type="entry name" value="Abhydrolase_1"/>
    <property type="match status" value="1"/>
</dbReference>
<dbReference type="Gene3D" id="3.40.50.1820">
    <property type="entry name" value="alpha/beta hydrolase"/>
    <property type="match status" value="1"/>
</dbReference>
<keyword evidence="1 4" id="KW-0378">Hydrolase</keyword>
<dbReference type="Proteomes" id="UP001221142">
    <property type="component" value="Unassembled WGS sequence"/>
</dbReference>
<accession>A0AAD7FVF3</accession>
<dbReference type="InterPro" id="IPR000639">
    <property type="entry name" value="Epox_hydrolase-like"/>
</dbReference>
<dbReference type="SUPFAM" id="SSF53474">
    <property type="entry name" value="alpha/beta-Hydrolases"/>
    <property type="match status" value="1"/>
</dbReference>
<feature type="domain" description="AB hydrolase-1" evidence="3">
    <location>
        <begin position="24"/>
        <end position="301"/>
    </location>
</feature>
<reference evidence="4" key="1">
    <citation type="submission" date="2023-03" db="EMBL/GenBank/DDBJ databases">
        <title>Massive genome expansion in bonnet fungi (Mycena s.s.) driven by repeated elements and novel gene families across ecological guilds.</title>
        <authorList>
            <consortium name="Lawrence Berkeley National Laboratory"/>
            <person name="Harder C.B."/>
            <person name="Miyauchi S."/>
            <person name="Viragh M."/>
            <person name="Kuo A."/>
            <person name="Thoen E."/>
            <person name="Andreopoulos B."/>
            <person name="Lu D."/>
            <person name="Skrede I."/>
            <person name="Drula E."/>
            <person name="Henrissat B."/>
            <person name="Morin E."/>
            <person name="Kohler A."/>
            <person name="Barry K."/>
            <person name="LaButti K."/>
            <person name="Morin E."/>
            <person name="Salamov A."/>
            <person name="Lipzen A."/>
            <person name="Mereny Z."/>
            <person name="Hegedus B."/>
            <person name="Baldrian P."/>
            <person name="Stursova M."/>
            <person name="Weitz H."/>
            <person name="Taylor A."/>
            <person name="Grigoriev I.V."/>
            <person name="Nagy L.G."/>
            <person name="Martin F."/>
            <person name="Kauserud H."/>
        </authorList>
    </citation>
    <scope>NUCLEOTIDE SEQUENCE</scope>
    <source>
        <strain evidence="4">9284</strain>
    </source>
</reference>
<dbReference type="InterPro" id="IPR029058">
    <property type="entry name" value="AB_hydrolase_fold"/>
</dbReference>
<dbReference type="PRINTS" id="PR00111">
    <property type="entry name" value="ABHYDROLASE"/>
</dbReference>
<sequence length="363" mass="39076">MGKIQLVSGHTWTYIDANPEGQIALLCLHGFPDLSYGYRHQIGGWARAGFRVIVPDMLGYGGSDAPIDVARYTTKTLSTDLDALLTALGIARVVLIGHDWGSFTAGRFALWYPERLLALALFSVPFTPPSRGVVSLEHVAKRAPNLGYQLFLASPQAAPTLEANLPYFLTTIFAPPHAHVDFTASGSLEDLLSTSPTSALTMPSVLSPFERDVYLAAFRARGMTGPTNYYRTTRLRAEEELHAAQAGRVLALPSVPVLAVHGAKDATVAPAALEGQRRTIPPERLTERVMGGVGHWVLVEGVAELSSDAIFNPSANPTDPLAPWRDALNAGSWKDGKGDGGVLGRMVVEWLRDVGVTGQRAKM</sequence>
<dbReference type="AlphaFoldDB" id="A0AAD7FVF3"/>
<protein>
    <submittedName>
        <fullName evidence="4">Epoxide hydrolase</fullName>
    </submittedName>
</protein>
<keyword evidence="5" id="KW-1185">Reference proteome</keyword>
<evidence type="ECO:0000313" key="5">
    <source>
        <dbReference type="Proteomes" id="UP001221142"/>
    </source>
</evidence>
<proteinExistence type="inferred from homology"/>
<dbReference type="EMBL" id="JARKIF010000005">
    <property type="protein sequence ID" value="KAJ7639242.1"/>
    <property type="molecule type" value="Genomic_DNA"/>
</dbReference>